<dbReference type="OrthoDB" id="10494753at2759"/>
<comment type="caution">
    <text evidence="2">The sequence shown here is derived from an EMBL/GenBank/DDBJ whole genome shotgun (WGS) entry which is preliminary data.</text>
</comment>
<reference evidence="2" key="1">
    <citation type="submission" date="2021-01" db="EMBL/GenBank/DDBJ databases">
        <authorList>
            <consortium name="Genoscope - CEA"/>
            <person name="William W."/>
        </authorList>
    </citation>
    <scope>NUCLEOTIDE SEQUENCE</scope>
</reference>
<dbReference type="AlphaFoldDB" id="A0A8S1LF05"/>
<evidence type="ECO:0000313" key="3">
    <source>
        <dbReference type="Proteomes" id="UP000692954"/>
    </source>
</evidence>
<feature type="region of interest" description="Disordered" evidence="1">
    <location>
        <begin position="46"/>
        <end position="66"/>
    </location>
</feature>
<feature type="region of interest" description="Disordered" evidence="1">
    <location>
        <begin position="1"/>
        <end position="20"/>
    </location>
</feature>
<keyword evidence="3" id="KW-1185">Reference proteome</keyword>
<organism evidence="2 3">
    <name type="scientific">Paramecium sonneborni</name>
    <dbReference type="NCBI Taxonomy" id="65129"/>
    <lineage>
        <taxon>Eukaryota</taxon>
        <taxon>Sar</taxon>
        <taxon>Alveolata</taxon>
        <taxon>Ciliophora</taxon>
        <taxon>Intramacronucleata</taxon>
        <taxon>Oligohymenophorea</taxon>
        <taxon>Peniculida</taxon>
        <taxon>Parameciidae</taxon>
        <taxon>Paramecium</taxon>
    </lineage>
</organism>
<feature type="compositionally biased region" description="Basic residues" evidence="1">
    <location>
        <begin position="46"/>
        <end position="55"/>
    </location>
</feature>
<accession>A0A8S1LF05</accession>
<evidence type="ECO:0000256" key="1">
    <source>
        <dbReference type="SAM" id="MobiDB-lite"/>
    </source>
</evidence>
<proteinExistence type="predicted"/>
<feature type="compositionally biased region" description="Polar residues" evidence="1">
    <location>
        <begin position="1"/>
        <end position="10"/>
    </location>
</feature>
<protein>
    <submittedName>
        <fullName evidence="2">Uncharacterized protein</fullName>
    </submittedName>
</protein>
<dbReference type="Proteomes" id="UP000692954">
    <property type="component" value="Unassembled WGS sequence"/>
</dbReference>
<dbReference type="EMBL" id="CAJJDN010000021">
    <property type="protein sequence ID" value="CAD8066207.1"/>
    <property type="molecule type" value="Genomic_DNA"/>
</dbReference>
<gene>
    <name evidence="2" type="ORF">PSON_ATCC_30995.1.T0210187</name>
</gene>
<evidence type="ECO:0000313" key="2">
    <source>
        <dbReference type="EMBL" id="CAD8066207.1"/>
    </source>
</evidence>
<sequence>MQINSQQTKNEISESPPHKSEHLLDEICQKLNQICTTSVQISGRIIQKRKNKRRSTQNSRDKNKISKQFETEECISQLIQIEQLFLDLSNVKELVSILE</sequence>
<name>A0A8S1LF05_9CILI</name>